<organism evidence="1 2">
    <name type="scientific">Abditibacterium utsteinense</name>
    <dbReference type="NCBI Taxonomy" id="1960156"/>
    <lineage>
        <taxon>Bacteria</taxon>
        <taxon>Pseudomonadati</taxon>
        <taxon>Abditibacteriota</taxon>
        <taxon>Abditibacteriia</taxon>
        <taxon>Abditibacteriales</taxon>
        <taxon>Abditibacteriaceae</taxon>
        <taxon>Abditibacterium</taxon>
    </lineage>
</organism>
<dbReference type="InParanoid" id="A0A2S8SNM7"/>
<dbReference type="EMBL" id="NIGF01000041">
    <property type="protein sequence ID" value="PQV62391.1"/>
    <property type="molecule type" value="Genomic_DNA"/>
</dbReference>
<feature type="non-terminal residue" evidence="1">
    <location>
        <position position="1"/>
    </location>
</feature>
<keyword evidence="2" id="KW-1185">Reference proteome</keyword>
<dbReference type="Proteomes" id="UP000237684">
    <property type="component" value="Unassembled WGS sequence"/>
</dbReference>
<evidence type="ECO:0000313" key="2">
    <source>
        <dbReference type="Proteomes" id="UP000237684"/>
    </source>
</evidence>
<comment type="caution">
    <text evidence="1">The sequence shown here is derived from an EMBL/GenBank/DDBJ whole genome shotgun (WGS) entry which is preliminary data.</text>
</comment>
<dbReference type="RefSeq" id="WP_157947773.1">
    <property type="nucleotide sequence ID" value="NZ_NIGF01000041.1"/>
</dbReference>
<reference evidence="1 2" key="1">
    <citation type="journal article" date="2018" name="Syst. Appl. Microbiol.">
        <title>Abditibacterium utsteinense sp. nov., the first cultivated member of candidate phylum FBP, isolated from ice-free Antarctic soil samples.</title>
        <authorList>
            <person name="Tahon G."/>
            <person name="Tytgat B."/>
            <person name="Lebbe L."/>
            <person name="Carlier A."/>
            <person name="Willems A."/>
        </authorList>
    </citation>
    <scope>NUCLEOTIDE SEQUENCE [LARGE SCALE GENOMIC DNA]</scope>
    <source>
        <strain evidence="1 2">LMG 29911</strain>
    </source>
</reference>
<accession>A0A2S8SNM7</accession>
<gene>
    <name evidence="1" type="ORF">B1R32_1411</name>
</gene>
<evidence type="ECO:0000313" key="1">
    <source>
        <dbReference type="EMBL" id="PQV62391.1"/>
    </source>
</evidence>
<dbReference type="AlphaFoldDB" id="A0A2S8SNM7"/>
<sequence length="130" mass="14524">EETFFDCSSHAFPNGCAVALFPPRRKQRGIQSESNEIGNVSVPIAPEVDEYDIQGQYLVGHAVEQVGQEIPNIPGAMDKQNPGYFIIDTQNNSVTSGLDKKRWRAKLLQLGVKDIQLKKTAYEANKNNKY</sequence>
<proteinExistence type="predicted"/>
<protein>
    <submittedName>
        <fullName evidence="1">Uncharacterized protein</fullName>
    </submittedName>
</protein>
<name>A0A2S8SNM7_9BACT</name>